<evidence type="ECO:0000259" key="1">
    <source>
        <dbReference type="Pfam" id="PF04069"/>
    </source>
</evidence>
<protein>
    <recommendedName>
        <fullName evidence="1">ABC-type glycine betaine transport system substrate-binding domain-containing protein</fullName>
    </recommendedName>
</protein>
<feature type="non-terminal residue" evidence="2">
    <location>
        <position position="212"/>
    </location>
</feature>
<name>A0A9D5JZL6_9BACT</name>
<dbReference type="Pfam" id="PF04069">
    <property type="entry name" value="OpuAC"/>
    <property type="match status" value="1"/>
</dbReference>
<organism evidence="2 3">
    <name type="scientific">candidate division KSB3 bacterium</name>
    <dbReference type="NCBI Taxonomy" id="2044937"/>
    <lineage>
        <taxon>Bacteria</taxon>
        <taxon>candidate division KSB3</taxon>
    </lineage>
</organism>
<dbReference type="GO" id="GO:0043190">
    <property type="term" value="C:ATP-binding cassette (ABC) transporter complex"/>
    <property type="evidence" value="ECO:0007669"/>
    <property type="project" value="InterPro"/>
</dbReference>
<dbReference type="EMBL" id="WJJP01000717">
    <property type="protein sequence ID" value="MBD3327279.1"/>
    <property type="molecule type" value="Genomic_DNA"/>
</dbReference>
<evidence type="ECO:0000313" key="2">
    <source>
        <dbReference type="EMBL" id="MBD3327279.1"/>
    </source>
</evidence>
<feature type="domain" description="ABC-type glycine betaine transport system substrate-binding" evidence="1">
    <location>
        <begin position="39"/>
        <end position="210"/>
    </location>
</feature>
<dbReference type="AlphaFoldDB" id="A0A9D5JZL6"/>
<sequence length="212" mass="23777">MYTYLKSLLIAGIVTCVLLLGMGGMPAIAQDDPMQYEGTVRVAAQTVNETVVLAWMAKILIDEHTSLDTTINTDFAASSVLHQAMVNDEIDLYPTWTGTQLTGILRYEGPNLPSEETYQMVKDGFEEHFNMTWSEPMGFNNTYIMAVNKETADQYNLKTASDLRDYASDWVLAGDENFDTRPDAYPGWSEAYGITFKDVLPMQYAMIYQAIA</sequence>
<comment type="caution">
    <text evidence="2">The sequence shown here is derived from an EMBL/GenBank/DDBJ whole genome shotgun (WGS) entry which is preliminary data.</text>
</comment>
<gene>
    <name evidence="2" type="ORF">GF339_22020</name>
</gene>
<accession>A0A9D5JZL6</accession>
<proteinExistence type="predicted"/>
<dbReference type="SUPFAM" id="SSF53850">
    <property type="entry name" value="Periplasmic binding protein-like II"/>
    <property type="match status" value="1"/>
</dbReference>
<reference evidence="2" key="1">
    <citation type="submission" date="2019-11" db="EMBL/GenBank/DDBJ databases">
        <title>Microbial mats filling the niche in hypersaline microbial mats.</title>
        <authorList>
            <person name="Wong H.L."/>
            <person name="Macleod F.I."/>
            <person name="White R.A. III"/>
            <person name="Burns B.P."/>
        </authorList>
    </citation>
    <scope>NUCLEOTIDE SEQUENCE</scope>
    <source>
        <strain evidence="2">Rbin_158</strain>
    </source>
</reference>
<dbReference type="InterPro" id="IPR007210">
    <property type="entry name" value="ABC_Gly_betaine_transp_sub-bd"/>
</dbReference>
<dbReference type="Proteomes" id="UP000649604">
    <property type="component" value="Unassembled WGS sequence"/>
</dbReference>
<dbReference type="Gene3D" id="3.40.190.10">
    <property type="entry name" value="Periplasmic binding protein-like II"/>
    <property type="match status" value="1"/>
</dbReference>
<evidence type="ECO:0000313" key="3">
    <source>
        <dbReference type="Proteomes" id="UP000649604"/>
    </source>
</evidence>
<dbReference type="GO" id="GO:0022857">
    <property type="term" value="F:transmembrane transporter activity"/>
    <property type="evidence" value="ECO:0007669"/>
    <property type="project" value="InterPro"/>
</dbReference>